<evidence type="ECO:0000259" key="13">
    <source>
        <dbReference type="PROSITE" id="PS51387"/>
    </source>
</evidence>
<evidence type="ECO:0000256" key="4">
    <source>
        <dbReference type="ARBA" id="ARBA00022630"/>
    </source>
</evidence>
<dbReference type="FunFam" id="3.30.465.10:FF:000001">
    <property type="entry name" value="D-2-hydroxyglutarate dehydrogenase, mitochondrial"/>
    <property type="match status" value="1"/>
</dbReference>
<sequence>LLNWYTMRTFPKLVGGLSDFFRSPLSNTRKSQWCQWKRAMHQVELTSVRYPNVKRGPYATVDDNDIKFFERVMEPSRVMTDPDIVDSHNVDWLKMVRGASQVLLRPKSTKEVSEVLKYCNTRRLAVCPQGGKTGLVGGGVPVFDEIIISTSLMDDIIAIDGISGALTCEAGCILEDLDNYAAGHGFMMPLDLGAKGSCHIGGNVSTNAGGIRLIRYGNLHHNVLGVEAVLANGEVVDGLTTIRKDNSGYDISHLFIGSEGTLGFVSKVAIECVKRPKAVNVAYLGLKNFNNVLATFRLARESLGEILSSCEFMDAESVHCVEQNLHLRLPIPKCPFYMLIETNGSNATHDEDKLMTFLDLLMRKKLVIEGTMASEPRHISNLWQTRERITEALLLDGYTYKYDISLPLTYFYQIVEEMRNRVGKYTIRCCGYGHLGDGNLHLNMTSKEFNEQLVHKIEPYLFEYIARKKGSVSAEHGLGFKKRDFIHYSKSPSAIELMRRLKNAFDPNGILNPYKVLPDLPYLFFHQLQVNLQSRQRHPKLLLEAYRRAWSGSSNGIALLQPRGEAIAVNTALEVAPKPEVRWVEVRWGPLPSNIRHDHRGDLPHRHSPEPPKVGEKVEKELQDLEPEVIERIPLVPSRGPIVSGPGPGLGLGLGLGPGLGLGLGLEVAAADLVGGTRQGEVELNGGTAGARRWDAMAGGDSRLDFVASARDHAAHQG</sequence>
<dbReference type="EMBL" id="LR899675">
    <property type="protein sequence ID" value="CAD7241637.1"/>
    <property type="molecule type" value="Genomic_DNA"/>
</dbReference>
<keyword evidence="5" id="KW-0274">FAD</keyword>
<dbReference type="FunFam" id="3.30.70.2740:FF:000002">
    <property type="entry name" value="D-2-hydroxyglutarate dehydrogenase mitochondrial"/>
    <property type="match status" value="1"/>
</dbReference>
<dbReference type="InterPro" id="IPR016167">
    <property type="entry name" value="FAD-bd_PCMH_sub1"/>
</dbReference>
<evidence type="ECO:0000256" key="10">
    <source>
        <dbReference type="ARBA" id="ARBA00045410"/>
    </source>
</evidence>
<dbReference type="Gene3D" id="3.30.465.10">
    <property type="match status" value="1"/>
</dbReference>
<comment type="cofactor">
    <cofactor evidence="1">
        <name>FAD</name>
        <dbReference type="ChEBI" id="CHEBI:57692"/>
    </cofactor>
</comment>
<dbReference type="AlphaFoldDB" id="A0A7R9A0N2"/>
<dbReference type="GO" id="GO:0005777">
    <property type="term" value="C:peroxisome"/>
    <property type="evidence" value="ECO:0007669"/>
    <property type="project" value="UniProtKB-SubCell"/>
</dbReference>
<dbReference type="Gene3D" id="3.30.43.10">
    <property type="entry name" value="Uridine Diphospho-n-acetylenolpyruvylglucosamine Reductase, domain 2"/>
    <property type="match status" value="1"/>
</dbReference>
<dbReference type="Gene3D" id="3.30.70.2190">
    <property type="match status" value="1"/>
</dbReference>
<dbReference type="EMBL" id="CAJPEV010000158">
    <property type="protein sequence ID" value="CAG0881562.1"/>
    <property type="molecule type" value="Genomic_DNA"/>
</dbReference>
<dbReference type="GO" id="GO:0051990">
    <property type="term" value="F:(R)-2-hydroxyglutarate dehydrogenase activity"/>
    <property type="evidence" value="ECO:0007669"/>
    <property type="project" value="UniProtKB-EC"/>
</dbReference>
<evidence type="ECO:0000256" key="6">
    <source>
        <dbReference type="ARBA" id="ARBA00023002"/>
    </source>
</evidence>
<gene>
    <name evidence="14" type="ORF">DSTB1V02_LOCUS1621</name>
</gene>
<dbReference type="FunFam" id="3.30.43.10:FF:000002">
    <property type="entry name" value="D-2-hydroxyglutarate dehydrogenase, mitochondrial"/>
    <property type="match status" value="1"/>
</dbReference>
<evidence type="ECO:0000313" key="15">
    <source>
        <dbReference type="Proteomes" id="UP000677054"/>
    </source>
</evidence>
<dbReference type="PANTHER" id="PTHR43716">
    <property type="entry name" value="D-2-HYDROXYGLUTARATE DEHYDROGENASE, MITOCHONDRIAL"/>
    <property type="match status" value="1"/>
</dbReference>
<feature type="non-terminal residue" evidence="14">
    <location>
        <position position="1"/>
    </location>
</feature>
<keyword evidence="15" id="KW-1185">Reference proteome</keyword>
<dbReference type="Pfam" id="PF01565">
    <property type="entry name" value="FAD_binding_4"/>
    <property type="match status" value="1"/>
</dbReference>
<dbReference type="PROSITE" id="PS51387">
    <property type="entry name" value="FAD_PCMH"/>
    <property type="match status" value="1"/>
</dbReference>
<comment type="function">
    <text evidence="10">Catalyzes the oxidation of D-2-hydroxyglutarate (D-2-HG) to alpha-ketoglutarate. Also catalyzes the oxidation of other D-2-hydroxyacids, such as D-malate (D-MAL) and D-lactate (D-LAC). Exhibits high activities towards D-2-HG and D-MAL but a very weak activity towards D-LAC.</text>
</comment>
<evidence type="ECO:0000256" key="11">
    <source>
        <dbReference type="ARBA" id="ARBA00049267"/>
    </source>
</evidence>
<dbReference type="PANTHER" id="PTHR43716:SF1">
    <property type="entry name" value="D-2-HYDROXYGLUTARATE DEHYDROGENASE, MITOCHONDRIAL"/>
    <property type="match status" value="1"/>
</dbReference>
<dbReference type="EC" id="1.1.99.39" evidence="8"/>
<keyword evidence="7" id="KW-0576">Peroxisome</keyword>
<dbReference type="InterPro" id="IPR006094">
    <property type="entry name" value="Oxid_FAD_bind_N"/>
</dbReference>
<keyword evidence="6" id="KW-0560">Oxidoreductase</keyword>
<dbReference type="InterPro" id="IPR016169">
    <property type="entry name" value="FAD-bd_PCMH_sub2"/>
</dbReference>
<dbReference type="InterPro" id="IPR004113">
    <property type="entry name" value="FAD-bd_oxidored_4_C"/>
</dbReference>
<dbReference type="InterPro" id="IPR036318">
    <property type="entry name" value="FAD-bd_PCMH-like_sf"/>
</dbReference>
<dbReference type="GO" id="GO:0071949">
    <property type="term" value="F:FAD binding"/>
    <property type="evidence" value="ECO:0007669"/>
    <property type="project" value="InterPro"/>
</dbReference>
<evidence type="ECO:0000256" key="2">
    <source>
        <dbReference type="ARBA" id="ARBA00004275"/>
    </source>
</evidence>
<comment type="catalytic activity">
    <reaction evidence="11">
        <text>(R)-malate + A = oxaloacetate + AH2</text>
        <dbReference type="Rhea" id="RHEA:67460"/>
        <dbReference type="ChEBI" id="CHEBI:13193"/>
        <dbReference type="ChEBI" id="CHEBI:15588"/>
        <dbReference type="ChEBI" id="CHEBI:16452"/>
        <dbReference type="ChEBI" id="CHEBI:17499"/>
    </reaction>
    <physiologicalReaction direction="left-to-right" evidence="11">
        <dbReference type="Rhea" id="RHEA:67461"/>
    </physiologicalReaction>
</comment>
<dbReference type="Gene3D" id="3.30.70.2740">
    <property type="match status" value="1"/>
</dbReference>
<comment type="similarity">
    <text evidence="3">Belongs to the FAD-binding oxidoreductase/transferase type 4 family.</text>
</comment>
<dbReference type="GO" id="GO:0005739">
    <property type="term" value="C:mitochondrion"/>
    <property type="evidence" value="ECO:0007669"/>
    <property type="project" value="TreeGrafter"/>
</dbReference>
<protein>
    <recommendedName>
        <fullName evidence="9">D-2-hydroxyglutarate dehydrogenase, mitochondrial</fullName>
        <ecNumber evidence="8">1.1.99.39</ecNumber>
    </recommendedName>
</protein>
<dbReference type="InterPro" id="IPR016164">
    <property type="entry name" value="FAD-linked_Oxase-like_C"/>
</dbReference>
<comment type="subcellular location">
    <subcellularLocation>
        <location evidence="2">Peroxisome</location>
    </subcellularLocation>
</comment>
<feature type="domain" description="FAD-binding PCMH-type" evidence="13">
    <location>
        <begin position="95"/>
        <end position="275"/>
    </location>
</feature>
<evidence type="ECO:0000313" key="14">
    <source>
        <dbReference type="EMBL" id="CAD7241637.1"/>
    </source>
</evidence>
<reference evidence="14" key="1">
    <citation type="submission" date="2020-11" db="EMBL/GenBank/DDBJ databases">
        <authorList>
            <person name="Tran Van P."/>
        </authorList>
    </citation>
    <scope>NUCLEOTIDE SEQUENCE</scope>
</reference>
<dbReference type="InterPro" id="IPR051264">
    <property type="entry name" value="FAD-oxidored/transferase_4"/>
</dbReference>
<evidence type="ECO:0000256" key="3">
    <source>
        <dbReference type="ARBA" id="ARBA00008000"/>
    </source>
</evidence>
<evidence type="ECO:0000256" key="12">
    <source>
        <dbReference type="SAM" id="MobiDB-lite"/>
    </source>
</evidence>
<evidence type="ECO:0000256" key="9">
    <source>
        <dbReference type="ARBA" id="ARBA00039639"/>
    </source>
</evidence>
<accession>A0A7R9A0N2</accession>
<dbReference type="Pfam" id="PF02913">
    <property type="entry name" value="FAD-oxidase_C"/>
    <property type="match status" value="1"/>
</dbReference>
<organism evidence="14">
    <name type="scientific">Darwinula stevensoni</name>
    <dbReference type="NCBI Taxonomy" id="69355"/>
    <lineage>
        <taxon>Eukaryota</taxon>
        <taxon>Metazoa</taxon>
        <taxon>Ecdysozoa</taxon>
        <taxon>Arthropoda</taxon>
        <taxon>Crustacea</taxon>
        <taxon>Oligostraca</taxon>
        <taxon>Ostracoda</taxon>
        <taxon>Podocopa</taxon>
        <taxon>Podocopida</taxon>
        <taxon>Darwinulocopina</taxon>
        <taxon>Darwinuloidea</taxon>
        <taxon>Darwinulidae</taxon>
        <taxon>Darwinula</taxon>
    </lineage>
</organism>
<evidence type="ECO:0000256" key="1">
    <source>
        <dbReference type="ARBA" id="ARBA00001974"/>
    </source>
</evidence>
<name>A0A7R9A0N2_9CRUS</name>
<dbReference type="Gene3D" id="1.10.45.10">
    <property type="entry name" value="Vanillyl-alcohol Oxidase, Chain A, domain 4"/>
    <property type="match status" value="1"/>
</dbReference>
<dbReference type="OrthoDB" id="5332616at2759"/>
<dbReference type="FunFam" id="3.30.70.2190:FF:000001">
    <property type="entry name" value="D-2-hydroxyglutarate dehydrogenase mitochondrial"/>
    <property type="match status" value="1"/>
</dbReference>
<proteinExistence type="inferred from homology"/>
<evidence type="ECO:0000256" key="8">
    <source>
        <dbReference type="ARBA" id="ARBA00039003"/>
    </source>
</evidence>
<dbReference type="FunFam" id="1.10.45.10:FF:000001">
    <property type="entry name" value="D-lactate dehydrogenase mitochondrial"/>
    <property type="match status" value="1"/>
</dbReference>
<dbReference type="SUPFAM" id="SSF55103">
    <property type="entry name" value="FAD-linked oxidases, C-terminal domain"/>
    <property type="match status" value="1"/>
</dbReference>
<dbReference type="InterPro" id="IPR016166">
    <property type="entry name" value="FAD-bd_PCMH"/>
</dbReference>
<feature type="region of interest" description="Disordered" evidence="12">
    <location>
        <begin position="595"/>
        <end position="614"/>
    </location>
</feature>
<evidence type="ECO:0000256" key="5">
    <source>
        <dbReference type="ARBA" id="ARBA00022827"/>
    </source>
</evidence>
<keyword evidence="4" id="KW-0285">Flavoprotein</keyword>
<dbReference type="Proteomes" id="UP000677054">
    <property type="component" value="Unassembled WGS sequence"/>
</dbReference>
<dbReference type="InterPro" id="IPR016171">
    <property type="entry name" value="Vanillyl_alc_oxidase_C-sub2"/>
</dbReference>
<dbReference type="SUPFAM" id="SSF56176">
    <property type="entry name" value="FAD-binding/transporter-associated domain-like"/>
    <property type="match status" value="1"/>
</dbReference>
<evidence type="ECO:0000256" key="7">
    <source>
        <dbReference type="ARBA" id="ARBA00023140"/>
    </source>
</evidence>